<gene>
    <name evidence="1" type="ORF">S01H1_76358</name>
</gene>
<accession>X0YCE6</accession>
<comment type="caution">
    <text evidence="1">The sequence shown here is derived from an EMBL/GenBank/DDBJ whole genome shotgun (WGS) entry which is preliminary data.</text>
</comment>
<sequence>LAAWAVREIGQERLDNIDMPLDLKGTLSDAGFEYTASGATVEVTTESVVEMLSELIGPELRAILESATGEVEEK</sequence>
<feature type="non-terminal residue" evidence="1">
    <location>
        <position position="1"/>
    </location>
</feature>
<organism evidence="1">
    <name type="scientific">marine sediment metagenome</name>
    <dbReference type="NCBI Taxonomy" id="412755"/>
    <lineage>
        <taxon>unclassified sequences</taxon>
        <taxon>metagenomes</taxon>
        <taxon>ecological metagenomes</taxon>
    </lineage>
</organism>
<name>X0YCE6_9ZZZZ</name>
<dbReference type="EMBL" id="BARS01051238">
    <property type="protein sequence ID" value="GAG53540.1"/>
    <property type="molecule type" value="Genomic_DNA"/>
</dbReference>
<reference evidence="1" key="1">
    <citation type="journal article" date="2014" name="Front. Microbiol.">
        <title>High frequency of phylogenetically diverse reductive dehalogenase-homologous genes in deep subseafloor sedimentary metagenomes.</title>
        <authorList>
            <person name="Kawai M."/>
            <person name="Futagami T."/>
            <person name="Toyoda A."/>
            <person name="Takaki Y."/>
            <person name="Nishi S."/>
            <person name="Hori S."/>
            <person name="Arai W."/>
            <person name="Tsubouchi T."/>
            <person name="Morono Y."/>
            <person name="Uchiyama I."/>
            <person name="Ito T."/>
            <person name="Fujiyama A."/>
            <person name="Inagaki F."/>
            <person name="Takami H."/>
        </authorList>
    </citation>
    <scope>NUCLEOTIDE SEQUENCE</scope>
    <source>
        <strain evidence="1">Expedition CK06-06</strain>
    </source>
</reference>
<evidence type="ECO:0000313" key="1">
    <source>
        <dbReference type="EMBL" id="GAG53540.1"/>
    </source>
</evidence>
<dbReference type="AlphaFoldDB" id="X0YCE6"/>
<protein>
    <submittedName>
        <fullName evidence="1">Uncharacterized protein</fullName>
    </submittedName>
</protein>
<proteinExistence type="predicted"/>